<sequence length="92" mass="9511">MTGCSSPPSEAEAATAVRRLFFEAGGMFGAAVPFGAIPSSVNLGNCLKQDAPAGHVCDVLVVTEEVPVVGALSLPMTLRFAKGEQGWQAYLN</sequence>
<protein>
    <recommendedName>
        <fullName evidence="3">Lipoprotein</fullName>
    </recommendedName>
</protein>
<keyword evidence="2" id="KW-1185">Reference proteome</keyword>
<reference evidence="1 2" key="1">
    <citation type="journal article" date="2022" name="Int. J. Syst. Evol. Microbiol.">
        <title>Noviherbaspirillum aridicola sp. nov., isolated from an arid soil in Pakistan.</title>
        <authorList>
            <person name="Khan I.U."/>
            <person name="Saqib M."/>
            <person name="Amin A."/>
            <person name="Hussain F."/>
            <person name="Li L."/>
            <person name="Liu Y.H."/>
            <person name="Fang B.Z."/>
            <person name="Ahmed I."/>
            <person name="Li W.J."/>
        </authorList>
    </citation>
    <scope>NUCLEOTIDE SEQUENCE [LARGE SCALE GENOMIC DNA]</scope>
    <source>
        <strain evidence="1 2">NCCP-691</strain>
    </source>
</reference>
<accession>A0ABQ4Q1Z3</accession>
<dbReference type="EMBL" id="BPMK01000004">
    <property type="protein sequence ID" value="GIZ51118.1"/>
    <property type="molecule type" value="Genomic_DNA"/>
</dbReference>
<gene>
    <name evidence="1" type="ORF">NCCP691_11320</name>
</gene>
<organism evidence="1 2">
    <name type="scientific">Noviherbaspirillum aridicola</name>
    <dbReference type="NCBI Taxonomy" id="2849687"/>
    <lineage>
        <taxon>Bacteria</taxon>
        <taxon>Pseudomonadati</taxon>
        <taxon>Pseudomonadota</taxon>
        <taxon>Betaproteobacteria</taxon>
        <taxon>Burkholderiales</taxon>
        <taxon>Oxalobacteraceae</taxon>
        <taxon>Noviherbaspirillum</taxon>
    </lineage>
</organism>
<evidence type="ECO:0008006" key="3">
    <source>
        <dbReference type="Google" id="ProtNLM"/>
    </source>
</evidence>
<proteinExistence type="predicted"/>
<evidence type="ECO:0000313" key="2">
    <source>
        <dbReference type="Proteomes" id="UP000887222"/>
    </source>
</evidence>
<dbReference type="RefSeq" id="WP_220807292.1">
    <property type="nucleotide sequence ID" value="NZ_BPMK01000004.1"/>
</dbReference>
<comment type="caution">
    <text evidence="1">The sequence shown here is derived from an EMBL/GenBank/DDBJ whole genome shotgun (WGS) entry which is preliminary data.</text>
</comment>
<evidence type="ECO:0000313" key="1">
    <source>
        <dbReference type="EMBL" id="GIZ51118.1"/>
    </source>
</evidence>
<dbReference type="Proteomes" id="UP000887222">
    <property type="component" value="Unassembled WGS sequence"/>
</dbReference>
<name>A0ABQ4Q1Z3_9BURK</name>